<keyword evidence="2" id="KW-1185">Reference proteome</keyword>
<organism evidence="1 2">
    <name type="scientific">Ochrobactrum teleogrylli</name>
    <dbReference type="NCBI Taxonomy" id="2479765"/>
    <lineage>
        <taxon>Bacteria</taxon>
        <taxon>Pseudomonadati</taxon>
        <taxon>Pseudomonadota</taxon>
        <taxon>Alphaproteobacteria</taxon>
        <taxon>Hyphomicrobiales</taxon>
        <taxon>Brucellaceae</taxon>
        <taxon>Brucella/Ochrobactrum group</taxon>
        <taxon>Ochrobactrum</taxon>
    </lineage>
</organism>
<name>A0ABY2Y6T4_9HYPH</name>
<evidence type="ECO:0000313" key="1">
    <source>
        <dbReference type="EMBL" id="TNV16684.1"/>
    </source>
</evidence>
<dbReference type="Proteomes" id="UP000312784">
    <property type="component" value="Unassembled WGS sequence"/>
</dbReference>
<gene>
    <name evidence="1" type="ORF">FIC94_09530</name>
</gene>
<evidence type="ECO:0000313" key="2">
    <source>
        <dbReference type="Proteomes" id="UP000312784"/>
    </source>
</evidence>
<sequence>MTIPFRGPSLGAMSSVSYEYAEKALLLRPTWKDQRMPGMICDQGPETREQRKKSHAQSAVFVYVRQSTIEQEKVIVKITFMY</sequence>
<proteinExistence type="predicted"/>
<comment type="caution">
    <text evidence="1">The sequence shown here is derived from an EMBL/GenBank/DDBJ whole genome shotgun (WGS) entry which is preliminary data.</text>
</comment>
<dbReference type="RefSeq" id="WP_140024700.1">
    <property type="nucleotide sequence ID" value="NZ_JBHUFG010000002.1"/>
</dbReference>
<protein>
    <submittedName>
        <fullName evidence="1">Uncharacterized protein</fullName>
    </submittedName>
</protein>
<reference evidence="1 2" key="1">
    <citation type="submission" date="2019-06" db="EMBL/GenBank/DDBJ databases">
        <title>Ochrobactrum cricket sp.nov., isolated from the insect Teleogryllus occipitalis living in deserted cropland.</title>
        <authorList>
            <person name="Hu M."/>
        </authorList>
    </citation>
    <scope>NUCLEOTIDE SEQUENCE [LARGE SCALE GENOMIC DNA]</scope>
    <source>
        <strain evidence="1 2">LCB8</strain>
    </source>
</reference>
<dbReference type="EMBL" id="VEWL01000004">
    <property type="protein sequence ID" value="TNV16684.1"/>
    <property type="molecule type" value="Genomic_DNA"/>
</dbReference>
<accession>A0ABY2Y6T4</accession>